<dbReference type="SUPFAM" id="SSF46955">
    <property type="entry name" value="Putative DNA-binding domain"/>
    <property type="match status" value="1"/>
</dbReference>
<dbReference type="PANTHER" id="PTHR30204:SF97">
    <property type="entry name" value="MERR FAMILY REGULATORY PROTEIN"/>
    <property type="match status" value="1"/>
</dbReference>
<dbReference type="InterPro" id="IPR000551">
    <property type="entry name" value="MerR-type_HTH_dom"/>
</dbReference>
<dbReference type="Pfam" id="PF13411">
    <property type="entry name" value="MerR_1"/>
    <property type="match status" value="1"/>
</dbReference>
<reference evidence="3" key="1">
    <citation type="submission" date="2018-06" db="EMBL/GenBank/DDBJ databases">
        <authorList>
            <person name="Zhirakovskaya E."/>
        </authorList>
    </citation>
    <scope>NUCLEOTIDE SEQUENCE</scope>
</reference>
<gene>
    <name evidence="3" type="ORF">MNBD_ACTINO02-1126</name>
</gene>
<sequence length="272" mass="30421">MNLVPIGRFSKMTRLSIRALRLYDESGLLRPAHVDPSSGYRYYDLGQANRAEAVRILRSVDMPLDEIVAVLETDDPELVHKQLIIHRERLAERLATQERMLAYLESLIQRKEGIMPYDVQILEEMPRLVAATKVRTNLRRIGDDIGAGFGTLMQGLGRAGIAPSGAPLIVYHDVIDEETEGYIEICVPVDRSIPNAAEVYTRELEGGAMASTVHHGPYQEIAPAYHTLTGWVSEHGHELAGPPRETYLNDPQVVLPEDLLTRVDFPIVPQPD</sequence>
<dbReference type="Gene3D" id="1.10.1660.10">
    <property type="match status" value="1"/>
</dbReference>
<evidence type="ECO:0000259" key="2">
    <source>
        <dbReference type="PROSITE" id="PS50937"/>
    </source>
</evidence>
<name>A0A3B0SPF1_9ZZZZ</name>
<dbReference type="GO" id="GO:0003677">
    <property type="term" value="F:DNA binding"/>
    <property type="evidence" value="ECO:0007669"/>
    <property type="project" value="UniProtKB-KW"/>
</dbReference>
<dbReference type="SMART" id="SM00871">
    <property type="entry name" value="AraC_E_bind"/>
    <property type="match status" value="1"/>
</dbReference>
<evidence type="ECO:0000313" key="3">
    <source>
        <dbReference type="EMBL" id="VAW07348.1"/>
    </source>
</evidence>
<dbReference type="Gene3D" id="3.20.80.10">
    <property type="entry name" value="Regulatory factor, effector binding domain"/>
    <property type="match status" value="1"/>
</dbReference>
<dbReference type="EMBL" id="UOEK01000398">
    <property type="protein sequence ID" value="VAW07348.1"/>
    <property type="molecule type" value="Genomic_DNA"/>
</dbReference>
<proteinExistence type="predicted"/>
<dbReference type="InterPro" id="IPR010499">
    <property type="entry name" value="AraC_E-bd"/>
</dbReference>
<accession>A0A3B0SPF1</accession>
<dbReference type="InterPro" id="IPR009061">
    <property type="entry name" value="DNA-bd_dom_put_sf"/>
</dbReference>
<dbReference type="Pfam" id="PF06445">
    <property type="entry name" value="GyrI-like"/>
    <property type="match status" value="1"/>
</dbReference>
<dbReference type="CDD" id="cd01107">
    <property type="entry name" value="HTH_BmrR"/>
    <property type="match status" value="1"/>
</dbReference>
<evidence type="ECO:0000256" key="1">
    <source>
        <dbReference type="ARBA" id="ARBA00023125"/>
    </source>
</evidence>
<dbReference type="PANTHER" id="PTHR30204">
    <property type="entry name" value="REDOX-CYCLING DRUG-SENSING TRANSCRIPTIONAL ACTIVATOR SOXR"/>
    <property type="match status" value="1"/>
</dbReference>
<dbReference type="InterPro" id="IPR029442">
    <property type="entry name" value="GyrI-like"/>
</dbReference>
<dbReference type="InterPro" id="IPR011256">
    <property type="entry name" value="Reg_factor_effector_dom_sf"/>
</dbReference>
<dbReference type="SMART" id="SM00422">
    <property type="entry name" value="HTH_MERR"/>
    <property type="match status" value="1"/>
</dbReference>
<dbReference type="PROSITE" id="PS50937">
    <property type="entry name" value="HTH_MERR_2"/>
    <property type="match status" value="1"/>
</dbReference>
<dbReference type="InterPro" id="IPR047057">
    <property type="entry name" value="MerR_fam"/>
</dbReference>
<dbReference type="PROSITE" id="PS00552">
    <property type="entry name" value="HTH_MERR_1"/>
    <property type="match status" value="1"/>
</dbReference>
<protein>
    <submittedName>
        <fullName evidence="3">Transcriptional regulator, MerR family</fullName>
    </submittedName>
</protein>
<feature type="domain" description="HTH merR-type" evidence="2">
    <location>
        <begin position="3"/>
        <end position="73"/>
    </location>
</feature>
<dbReference type="GO" id="GO:0003700">
    <property type="term" value="F:DNA-binding transcription factor activity"/>
    <property type="evidence" value="ECO:0007669"/>
    <property type="project" value="InterPro"/>
</dbReference>
<keyword evidence="1" id="KW-0238">DNA-binding</keyword>
<organism evidence="3">
    <name type="scientific">hydrothermal vent metagenome</name>
    <dbReference type="NCBI Taxonomy" id="652676"/>
    <lineage>
        <taxon>unclassified sequences</taxon>
        <taxon>metagenomes</taxon>
        <taxon>ecological metagenomes</taxon>
    </lineage>
</organism>
<dbReference type="SUPFAM" id="SSF55136">
    <property type="entry name" value="Probable bacterial effector-binding domain"/>
    <property type="match status" value="1"/>
</dbReference>
<dbReference type="AlphaFoldDB" id="A0A3B0SPF1"/>